<feature type="transmembrane region" description="Helical" evidence="6">
    <location>
        <begin position="167"/>
        <end position="184"/>
    </location>
</feature>
<feature type="transmembrane region" description="Helical" evidence="6">
    <location>
        <begin position="242"/>
        <end position="262"/>
    </location>
</feature>
<dbReference type="PANTHER" id="PTHR42770:SF16">
    <property type="entry name" value="AMINO ACID PERMEASE"/>
    <property type="match status" value="1"/>
</dbReference>
<feature type="transmembrane region" description="Helical" evidence="6">
    <location>
        <begin position="414"/>
        <end position="435"/>
    </location>
</feature>
<evidence type="ECO:0000313" key="8">
    <source>
        <dbReference type="Proteomes" id="UP000194761"/>
    </source>
</evidence>
<keyword evidence="4 6" id="KW-1133">Transmembrane helix</keyword>
<sequence>MSMSVTERRASAVSAALAQDRLGVPSVVFFVISAAAPLTVIGGSVTAAYAATGVTGVPLAFILLGAILGLFAVGYVTMARYVVNAGAFYAYTAKGLGRPVGVATAWVALLAYNALQVGLYGMIGAAAQPLIADWFGSSPPWWVIALGAWMLTGVLGLMRVDVNGKVLSVLLLTEIAVVVVFDIADLINPAASGYSLDVFGPSNLFVPGIGAVVAICIASFAGFESSVVFSEETKDPRRTVPIATYVALAVISGLYAVSSWAMTVPIGSDKIVETSREQSSALLFNLAGQHLGATVATIGSLLFVTSLFAALIAFHNTISRYIFALGRERVLPETFGRTSPRTGAPINGSLAQGVIGLVTIVIYAVFGLDPVVQLFFTVGSFGGLGLLMMLAATSISVLVFFAKNPNEENAWRTRIAPGISSVLLIVVIVLVMANFDTVLGVAPDSPLRWIMPAVYFVAVGLGVMWGLALRANRPEVYANIGRGAQAAVGGTK</sequence>
<accession>A0A243RH53</accession>
<feature type="transmembrane region" description="Helical" evidence="6">
    <location>
        <begin position="291"/>
        <end position="314"/>
    </location>
</feature>
<dbReference type="InterPro" id="IPR050367">
    <property type="entry name" value="APC_superfamily"/>
</dbReference>
<dbReference type="PANTHER" id="PTHR42770">
    <property type="entry name" value="AMINO ACID TRANSPORTER-RELATED"/>
    <property type="match status" value="1"/>
</dbReference>
<evidence type="ECO:0000256" key="5">
    <source>
        <dbReference type="ARBA" id="ARBA00023136"/>
    </source>
</evidence>
<dbReference type="GO" id="GO:0022857">
    <property type="term" value="F:transmembrane transporter activity"/>
    <property type="evidence" value="ECO:0007669"/>
    <property type="project" value="InterPro"/>
</dbReference>
<keyword evidence="5 6" id="KW-0472">Membrane</keyword>
<keyword evidence="2" id="KW-1003">Cell membrane</keyword>
<feature type="transmembrane region" description="Helical" evidence="6">
    <location>
        <begin position="27"/>
        <end position="51"/>
    </location>
</feature>
<feature type="transmembrane region" description="Helical" evidence="6">
    <location>
        <begin position="374"/>
        <end position="402"/>
    </location>
</feature>
<comment type="caution">
    <text evidence="7">The sequence shown here is derived from an EMBL/GenBank/DDBJ whole genome shotgun (WGS) entry which is preliminary data.</text>
</comment>
<dbReference type="Proteomes" id="UP000194761">
    <property type="component" value="Unassembled WGS sequence"/>
</dbReference>
<keyword evidence="3 6" id="KW-0812">Transmembrane</keyword>
<feature type="transmembrane region" description="Helical" evidence="6">
    <location>
        <begin position="447"/>
        <end position="469"/>
    </location>
</feature>
<reference evidence="7 8" key="1">
    <citation type="submission" date="2017-05" db="EMBL/GenBank/DDBJ databases">
        <title>Biotechnological potential of actinobacteria isolated from South African environments.</title>
        <authorList>
            <person name="Le Roes-Hill M."/>
            <person name="Prins A."/>
            <person name="Durrell K.A."/>
        </authorList>
    </citation>
    <scope>NUCLEOTIDE SEQUENCE [LARGE SCALE GENOMIC DNA]</scope>
    <source>
        <strain evidence="7">M26</strain>
    </source>
</reference>
<keyword evidence="8" id="KW-1185">Reference proteome</keyword>
<evidence type="ECO:0000256" key="6">
    <source>
        <dbReference type="SAM" id="Phobius"/>
    </source>
</evidence>
<feature type="transmembrane region" description="Helical" evidence="6">
    <location>
        <begin position="57"/>
        <end position="79"/>
    </location>
</feature>
<evidence type="ECO:0000256" key="2">
    <source>
        <dbReference type="ARBA" id="ARBA00022475"/>
    </source>
</evidence>
<evidence type="ECO:0000313" key="7">
    <source>
        <dbReference type="EMBL" id="OUC94052.1"/>
    </source>
</evidence>
<proteinExistence type="predicted"/>
<dbReference type="Gene3D" id="1.20.1740.10">
    <property type="entry name" value="Amino acid/polyamine transporter I"/>
    <property type="match status" value="1"/>
</dbReference>
<evidence type="ECO:0000256" key="4">
    <source>
        <dbReference type="ARBA" id="ARBA00022989"/>
    </source>
</evidence>
<evidence type="ECO:0000256" key="1">
    <source>
        <dbReference type="ARBA" id="ARBA00004651"/>
    </source>
</evidence>
<feature type="transmembrane region" description="Helical" evidence="6">
    <location>
        <begin position="100"/>
        <end position="121"/>
    </location>
</feature>
<dbReference type="Pfam" id="PF13520">
    <property type="entry name" value="AA_permease_2"/>
    <property type="match status" value="1"/>
</dbReference>
<evidence type="ECO:0000256" key="3">
    <source>
        <dbReference type="ARBA" id="ARBA00022692"/>
    </source>
</evidence>
<protein>
    <submittedName>
        <fullName evidence="7">Amino acid permease</fullName>
    </submittedName>
</protein>
<dbReference type="EMBL" id="NGFP01000117">
    <property type="protein sequence ID" value="OUC94052.1"/>
    <property type="molecule type" value="Genomic_DNA"/>
</dbReference>
<feature type="transmembrane region" description="Helical" evidence="6">
    <location>
        <begin position="141"/>
        <end position="160"/>
    </location>
</feature>
<dbReference type="PIRSF" id="PIRSF006060">
    <property type="entry name" value="AA_transporter"/>
    <property type="match status" value="1"/>
</dbReference>
<comment type="subcellular location">
    <subcellularLocation>
        <location evidence="1">Cell membrane</location>
        <topology evidence="1">Multi-pass membrane protein</topology>
    </subcellularLocation>
</comment>
<dbReference type="GO" id="GO:0005886">
    <property type="term" value="C:plasma membrane"/>
    <property type="evidence" value="ECO:0007669"/>
    <property type="project" value="UniProtKB-SubCell"/>
</dbReference>
<dbReference type="AlphaFoldDB" id="A0A243RH53"/>
<feature type="transmembrane region" description="Helical" evidence="6">
    <location>
        <begin position="350"/>
        <end position="368"/>
    </location>
</feature>
<feature type="transmembrane region" description="Helical" evidence="6">
    <location>
        <begin position="204"/>
        <end position="230"/>
    </location>
</feature>
<organism evidence="7 8">
    <name type="scientific">Streptosporangium minutum</name>
    <dbReference type="NCBI Taxonomy" id="569862"/>
    <lineage>
        <taxon>Bacteria</taxon>
        <taxon>Bacillati</taxon>
        <taxon>Actinomycetota</taxon>
        <taxon>Actinomycetes</taxon>
        <taxon>Streptosporangiales</taxon>
        <taxon>Streptosporangiaceae</taxon>
        <taxon>Streptosporangium</taxon>
    </lineage>
</organism>
<dbReference type="InterPro" id="IPR002293">
    <property type="entry name" value="AA/rel_permease1"/>
</dbReference>
<name>A0A243RH53_9ACTN</name>
<gene>
    <name evidence="7" type="ORF">CA984_23975</name>
</gene>